<evidence type="ECO:0008006" key="3">
    <source>
        <dbReference type="Google" id="ProtNLM"/>
    </source>
</evidence>
<dbReference type="RefSeq" id="WP_282336213.1">
    <property type="nucleotide sequence ID" value="NZ_JASBRG010000007.1"/>
</dbReference>
<evidence type="ECO:0000313" key="2">
    <source>
        <dbReference type="Proteomes" id="UP001226434"/>
    </source>
</evidence>
<accession>A0ABT6RHT3</accession>
<organism evidence="1 2">
    <name type="scientific">Pinibacter soli</name>
    <dbReference type="NCBI Taxonomy" id="3044211"/>
    <lineage>
        <taxon>Bacteria</taxon>
        <taxon>Pseudomonadati</taxon>
        <taxon>Bacteroidota</taxon>
        <taxon>Chitinophagia</taxon>
        <taxon>Chitinophagales</taxon>
        <taxon>Chitinophagaceae</taxon>
        <taxon>Pinibacter</taxon>
    </lineage>
</organism>
<keyword evidence="2" id="KW-1185">Reference proteome</keyword>
<dbReference type="Proteomes" id="UP001226434">
    <property type="component" value="Unassembled WGS sequence"/>
</dbReference>
<sequence length="155" mass="17458">MKLNITAIAIIGSVALLFACNKDNYKTKPTLKITNQNTAVVGRNQNLVIEMEYTDKQGDISHGLLYYYPDRLNQRPLGASDGLPYEVLADTVPLFDVDWQKGKLQLTLDYNFLHRNNDTAHFPNDTIKVQFWLQDRGGNISDTIISDQAVILSKG</sequence>
<comment type="caution">
    <text evidence="1">The sequence shown here is derived from an EMBL/GenBank/DDBJ whole genome shotgun (WGS) entry which is preliminary data.</text>
</comment>
<gene>
    <name evidence="1" type="ORF">QJ048_20055</name>
</gene>
<proteinExistence type="predicted"/>
<dbReference type="EMBL" id="JASBRG010000007">
    <property type="protein sequence ID" value="MDI3322093.1"/>
    <property type="molecule type" value="Genomic_DNA"/>
</dbReference>
<protein>
    <recommendedName>
        <fullName evidence="3">DUF3872 domain-containing protein</fullName>
    </recommendedName>
</protein>
<reference evidence="1 2" key="1">
    <citation type="submission" date="2023-05" db="EMBL/GenBank/DDBJ databases">
        <title>Genome sequence of Pinibacter sp. MAH-24.</title>
        <authorList>
            <person name="Huq M.A."/>
        </authorList>
    </citation>
    <scope>NUCLEOTIDE SEQUENCE [LARGE SCALE GENOMIC DNA]</scope>
    <source>
        <strain evidence="1 2">MAH-24</strain>
    </source>
</reference>
<name>A0ABT6RHT3_9BACT</name>
<evidence type="ECO:0000313" key="1">
    <source>
        <dbReference type="EMBL" id="MDI3322093.1"/>
    </source>
</evidence>
<dbReference type="PROSITE" id="PS51257">
    <property type="entry name" value="PROKAR_LIPOPROTEIN"/>
    <property type="match status" value="1"/>
</dbReference>